<evidence type="ECO:0000313" key="2">
    <source>
        <dbReference type="EMBL" id="EMR72746.1"/>
    </source>
</evidence>
<dbReference type="eggNOG" id="ENOG502SRTV">
    <property type="taxonomic scope" value="Eukaryota"/>
</dbReference>
<feature type="signal peptide" evidence="1">
    <location>
        <begin position="1"/>
        <end position="20"/>
    </location>
</feature>
<evidence type="ECO:0000313" key="3">
    <source>
        <dbReference type="Proteomes" id="UP000012174"/>
    </source>
</evidence>
<keyword evidence="3" id="KW-1185">Reference proteome</keyword>
<dbReference type="EMBL" id="KB705389">
    <property type="protein sequence ID" value="EMR72746.1"/>
    <property type="molecule type" value="Genomic_DNA"/>
</dbReference>
<accession>M7TS19</accession>
<proteinExistence type="predicted"/>
<name>M7TS19_EUTLA</name>
<sequence length="193" mass="21228">MYSLKSVLSLGLMSLASTAACEPAKPAPGCGEVNVFYTGLPGYHQLVIDQGYPPAEADAAIRNSTIEMINAGYNVRVVLAGPEMDIERTRFLMKDVDWDVTGVGFGMRGSNISEVITRFEDNLQLFREETALTAPMVFNYNPWTFLWSVQRHIPLSSDCAGSPGKDMGLLVLCDDMCHYPNGTNPNGTMPYQY</sequence>
<dbReference type="AlphaFoldDB" id="M7TS19"/>
<feature type="chain" id="PRO_5004085883" evidence="1">
    <location>
        <begin position="21"/>
        <end position="193"/>
    </location>
</feature>
<dbReference type="OrthoDB" id="2943660at2759"/>
<protein>
    <submittedName>
        <fullName evidence="2">Uncharacterized protein</fullName>
    </submittedName>
</protein>
<dbReference type="KEGG" id="ela:UCREL1_198"/>
<keyword evidence="1" id="KW-0732">Signal</keyword>
<dbReference type="PROSITE" id="PS51257">
    <property type="entry name" value="PROKAR_LIPOPROTEIN"/>
    <property type="match status" value="1"/>
</dbReference>
<evidence type="ECO:0000256" key="1">
    <source>
        <dbReference type="SAM" id="SignalP"/>
    </source>
</evidence>
<dbReference type="Proteomes" id="UP000012174">
    <property type="component" value="Unassembled WGS sequence"/>
</dbReference>
<gene>
    <name evidence="2" type="ORF">UCREL1_198</name>
</gene>
<dbReference type="OMA" id="GRHKYVK"/>
<dbReference type="HOGENOM" id="CLU_102245_0_0_1"/>
<reference evidence="3" key="1">
    <citation type="journal article" date="2013" name="Genome Announc.">
        <title>Draft genome sequence of the grapevine dieback fungus Eutypa lata UCR-EL1.</title>
        <authorList>
            <person name="Blanco-Ulate B."/>
            <person name="Rolshausen P.E."/>
            <person name="Cantu D."/>
        </authorList>
    </citation>
    <scope>NUCLEOTIDE SEQUENCE [LARGE SCALE GENOMIC DNA]</scope>
    <source>
        <strain evidence="3">UCR-EL1</strain>
    </source>
</reference>
<organism evidence="2 3">
    <name type="scientific">Eutypa lata (strain UCR-EL1)</name>
    <name type="common">Grapevine dieback disease fungus</name>
    <name type="synonym">Eutypa armeniacae</name>
    <dbReference type="NCBI Taxonomy" id="1287681"/>
    <lineage>
        <taxon>Eukaryota</taxon>
        <taxon>Fungi</taxon>
        <taxon>Dikarya</taxon>
        <taxon>Ascomycota</taxon>
        <taxon>Pezizomycotina</taxon>
        <taxon>Sordariomycetes</taxon>
        <taxon>Xylariomycetidae</taxon>
        <taxon>Xylariales</taxon>
        <taxon>Diatrypaceae</taxon>
        <taxon>Eutypa</taxon>
    </lineage>
</organism>